<evidence type="ECO:0000256" key="4">
    <source>
        <dbReference type="ARBA" id="ARBA00023244"/>
    </source>
</evidence>
<proteinExistence type="inferred from homology"/>
<comment type="catalytic activity">
    <reaction evidence="7 8">
        <text>2 cob(II)alamin + reduced [electron-transfer flavoprotein] + 2 ATP = 2 adenosylcob(III)alamin + 2 triphosphate + oxidized [electron-transfer flavoprotein] + 3 H(+)</text>
        <dbReference type="Rhea" id="RHEA:28671"/>
        <dbReference type="Rhea" id="RHEA-COMP:10685"/>
        <dbReference type="Rhea" id="RHEA-COMP:10686"/>
        <dbReference type="ChEBI" id="CHEBI:15378"/>
        <dbReference type="ChEBI" id="CHEBI:16304"/>
        <dbReference type="ChEBI" id="CHEBI:18036"/>
        <dbReference type="ChEBI" id="CHEBI:18408"/>
        <dbReference type="ChEBI" id="CHEBI:30616"/>
        <dbReference type="ChEBI" id="CHEBI:57692"/>
        <dbReference type="ChEBI" id="CHEBI:58307"/>
        <dbReference type="EC" id="2.5.1.17"/>
    </reaction>
</comment>
<dbReference type="PANTHER" id="PTHR46638">
    <property type="entry name" value="CORRINOID ADENOSYLTRANSFERASE"/>
    <property type="match status" value="1"/>
</dbReference>
<feature type="compositionally biased region" description="Basic and acidic residues" evidence="9">
    <location>
        <begin position="8"/>
        <end position="35"/>
    </location>
</feature>
<reference evidence="10 11" key="1">
    <citation type="submission" date="2019-02" db="EMBL/GenBank/DDBJ databases">
        <authorList>
            <person name="Li S.-H."/>
        </authorList>
    </citation>
    <scope>NUCLEOTIDE SEQUENCE [LARGE SCALE GENOMIC DNA]</scope>
    <source>
        <strain evidence="10 11">IMCC14385</strain>
    </source>
</reference>
<evidence type="ECO:0000256" key="1">
    <source>
        <dbReference type="ARBA" id="ARBA00005121"/>
    </source>
</evidence>
<keyword evidence="8" id="KW-0169">Cobalamin biosynthesis</keyword>
<feature type="region of interest" description="Disordered" evidence="9">
    <location>
        <begin position="1"/>
        <end position="35"/>
    </location>
</feature>
<comment type="similarity">
    <text evidence="2 8">Belongs to the Cob(I)alamin adenosyltransferase family.</text>
</comment>
<evidence type="ECO:0000256" key="6">
    <source>
        <dbReference type="ARBA" id="ARBA00048555"/>
    </source>
</evidence>
<dbReference type="Pfam" id="PF02572">
    <property type="entry name" value="CobA_CobO_BtuR"/>
    <property type="match status" value="1"/>
</dbReference>
<dbReference type="EC" id="2.5.1.17" evidence="3 8"/>
<evidence type="ECO:0000313" key="10">
    <source>
        <dbReference type="EMBL" id="QFU75641.1"/>
    </source>
</evidence>
<dbReference type="Proteomes" id="UP000326287">
    <property type="component" value="Chromosome"/>
</dbReference>
<dbReference type="NCBIfam" id="NF004637">
    <property type="entry name" value="PRK05986.1"/>
    <property type="match status" value="1"/>
</dbReference>
<name>A0A5P9NIL1_9GAMM</name>
<dbReference type="GO" id="GO:0005524">
    <property type="term" value="F:ATP binding"/>
    <property type="evidence" value="ECO:0007669"/>
    <property type="project" value="UniProtKB-UniRule"/>
</dbReference>
<dbReference type="GO" id="GO:0008817">
    <property type="term" value="F:corrinoid adenosyltransferase activity"/>
    <property type="evidence" value="ECO:0007669"/>
    <property type="project" value="UniProtKB-UniRule"/>
</dbReference>
<dbReference type="KEGG" id="halc:EY643_08240"/>
<dbReference type="SUPFAM" id="SSF52540">
    <property type="entry name" value="P-loop containing nucleoside triphosphate hydrolases"/>
    <property type="match status" value="1"/>
</dbReference>
<evidence type="ECO:0000313" key="11">
    <source>
        <dbReference type="Proteomes" id="UP000326287"/>
    </source>
</evidence>
<dbReference type="CDD" id="cd00561">
    <property type="entry name" value="CobA_ACA"/>
    <property type="match status" value="1"/>
</dbReference>
<comment type="function">
    <text evidence="5 8">Required for both de novo synthesis of the corrin ring for the assimilation of exogenous corrinoids. Participates in the adenosylation of a variety of incomplete and complete corrinoids.</text>
</comment>
<evidence type="ECO:0000256" key="7">
    <source>
        <dbReference type="ARBA" id="ARBA00048692"/>
    </source>
</evidence>
<evidence type="ECO:0000256" key="8">
    <source>
        <dbReference type="PIRNR" id="PIRNR015617"/>
    </source>
</evidence>
<dbReference type="OrthoDB" id="9810309at2"/>
<comment type="subcellular location">
    <subcellularLocation>
        <location evidence="8">Cytoplasm</location>
    </subcellularLocation>
</comment>
<dbReference type="InterPro" id="IPR003724">
    <property type="entry name" value="CblAdoTrfase_CobA"/>
</dbReference>
<comment type="pathway">
    <text evidence="1 8">Cofactor biosynthesis; adenosylcobalamin biosynthesis; adenosylcobalamin from cob(II)yrinate a,c-diamide: step 2/7.</text>
</comment>
<sequence length="219" mass="24088">MPACGTTSKERTSVSDNKQNEKREAKHKAAMEKQKAKVDANIESADLERGVAILVTGNGKGKSSSAFGMVMRALGYDMKVGVVQFIKGEQLSGEEIYLRDKCPQVDFYQMGTGFTWNTQDRSGDIAAAKDTWAKVLPMLQDDSYDLVVMDELTYMIAYDYLPEAEIIDAIANRPREQSVVVTGRGGGSALQEVMDTVSDVKEVKHAFKAGIKARRGVDY</sequence>
<organism evidence="10 11">
    <name type="scientific">Halioglobus maricola</name>
    <dbReference type="NCBI Taxonomy" id="2601894"/>
    <lineage>
        <taxon>Bacteria</taxon>
        <taxon>Pseudomonadati</taxon>
        <taxon>Pseudomonadota</taxon>
        <taxon>Gammaproteobacteria</taxon>
        <taxon>Cellvibrionales</taxon>
        <taxon>Halieaceae</taxon>
        <taxon>Halioglobus</taxon>
    </lineage>
</organism>
<dbReference type="GO" id="GO:0005737">
    <property type="term" value="C:cytoplasm"/>
    <property type="evidence" value="ECO:0007669"/>
    <property type="project" value="UniProtKB-SubCell"/>
</dbReference>
<keyword evidence="11" id="KW-1185">Reference proteome</keyword>
<keyword evidence="8 10" id="KW-0808">Transferase</keyword>
<dbReference type="GO" id="GO:0009236">
    <property type="term" value="P:cobalamin biosynthetic process"/>
    <property type="evidence" value="ECO:0007669"/>
    <property type="project" value="UniProtKB-UniRule"/>
</dbReference>
<keyword evidence="8" id="KW-0547">Nucleotide-binding</keyword>
<evidence type="ECO:0000256" key="9">
    <source>
        <dbReference type="SAM" id="MobiDB-lite"/>
    </source>
</evidence>
<comment type="catalytic activity">
    <reaction evidence="6 8">
        <text>2 cob(II)yrinate a,c diamide + reduced [electron-transfer flavoprotein] + 2 ATP = 2 adenosylcob(III)yrinate a,c-diamide + 2 triphosphate + oxidized [electron-transfer flavoprotein] + 3 H(+)</text>
        <dbReference type="Rhea" id="RHEA:11528"/>
        <dbReference type="Rhea" id="RHEA-COMP:10685"/>
        <dbReference type="Rhea" id="RHEA-COMP:10686"/>
        <dbReference type="ChEBI" id="CHEBI:15378"/>
        <dbReference type="ChEBI" id="CHEBI:18036"/>
        <dbReference type="ChEBI" id="CHEBI:30616"/>
        <dbReference type="ChEBI" id="CHEBI:57692"/>
        <dbReference type="ChEBI" id="CHEBI:58307"/>
        <dbReference type="ChEBI" id="CHEBI:58503"/>
        <dbReference type="ChEBI" id="CHEBI:58537"/>
        <dbReference type="EC" id="2.5.1.17"/>
    </reaction>
</comment>
<dbReference type="InterPro" id="IPR027417">
    <property type="entry name" value="P-loop_NTPase"/>
</dbReference>
<dbReference type="GO" id="GO:0006779">
    <property type="term" value="P:porphyrin-containing compound biosynthetic process"/>
    <property type="evidence" value="ECO:0007669"/>
    <property type="project" value="UniProtKB-UniRule"/>
</dbReference>
<keyword evidence="4 8" id="KW-0627">Porphyrin biosynthesis</keyword>
<dbReference type="UniPathway" id="UPA00148">
    <property type="reaction ID" value="UER00233"/>
</dbReference>
<dbReference type="PANTHER" id="PTHR46638:SF1">
    <property type="entry name" value="CORRINOID ADENOSYLTRANSFERASE"/>
    <property type="match status" value="1"/>
</dbReference>
<evidence type="ECO:0000256" key="5">
    <source>
        <dbReference type="ARBA" id="ARBA00024929"/>
    </source>
</evidence>
<evidence type="ECO:0000256" key="2">
    <source>
        <dbReference type="ARBA" id="ARBA00007487"/>
    </source>
</evidence>
<dbReference type="EMBL" id="CP036422">
    <property type="protein sequence ID" value="QFU75641.1"/>
    <property type="molecule type" value="Genomic_DNA"/>
</dbReference>
<dbReference type="NCBIfam" id="TIGR00708">
    <property type="entry name" value="cobA"/>
    <property type="match status" value="1"/>
</dbReference>
<dbReference type="Gene3D" id="3.40.50.300">
    <property type="entry name" value="P-loop containing nucleotide triphosphate hydrolases"/>
    <property type="match status" value="1"/>
</dbReference>
<keyword evidence="8" id="KW-0067">ATP-binding</keyword>
<dbReference type="PIRSF" id="PIRSF015617">
    <property type="entry name" value="Adensltrnsf_CobA"/>
    <property type="match status" value="1"/>
</dbReference>
<keyword evidence="8" id="KW-0963">Cytoplasm</keyword>
<accession>A0A5P9NIL1</accession>
<dbReference type="AlphaFoldDB" id="A0A5P9NIL1"/>
<gene>
    <name evidence="10" type="primary">cobO</name>
    <name evidence="10" type="ORF">EY643_08240</name>
</gene>
<protein>
    <recommendedName>
        <fullName evidence="3 8">Corrinoid adenosyltransferase</fullName>
        <ecNumber evidence="3 8">2.5.1.17</ecNumber>
    </recommendedName>
    <alternativeName>
        <fullName evidence="8">Cob(II)alamin adenosyltransferase</fullName>
    </alternativeName>
    <alternativeName>
        <fullName evidence="8">Cob(II)yrinic acid a,c-diamide adenosyltransferase</fullName>
    </alternativeName>
</protein>
<evidence type="ECO:0000256" key="3">
    <source>
        <dbReference type="ARBA" id="ARBA00012454"/>
    </source>
</evidence>